<evidence type="ECO:0008006" key="3">
    <source>
        <dbReference type="Google" id="ProtNLM"/>
    </source>
</evidence>
<reference evidence="1 2" key="1">
    <citation type="submission" date="2022-10" db="EMBL/GenBank/DDBJ databases">
        <title>Identification of biosynthetic pathway for the production of the potent trypsin inhibitor radiosumin.</title>
        <authorList>
            <person name="Fewer D.P."/>
            <person name="Delbaje E."/>
            <person name="Ouyang X."/>
            <person name="Agostino P.D."/>
            <person name="Wahlsten M."/>
            <person name="Jokela J."/>
            <person name="Permi P."/>
            <person name="Haapaniemi E."/>
            <person name="Koistinen H."/>
        </authorList>
    </citation>
    <scope>NUCLEOTIDE SEQUENCE [LARGE SCALE GENOMIC DNA]</scope>
    <source>
        <strain evidence="1 2">NIES-515</strain>
    </source>
</reference>
<proteinExistence type="predicted"/>
<protein>
    <recommendedName>
        <fullName evidence="3">Transposase</fullName>
    </recommendedName>
</protein>
<evidence type="ECO:0000313" key="1">
    <source>
        <dbReference type="EMBL" id="MCV3214882.1"/>
    </source>
</evidence>
<name>A0ABT3B0H8_9CYAN</name>
<comment type="caution">
    <text evidence="1">The sequence shown here is derived from an EMBL/GenBank/DDBJ whole genome shotgun (WGS) entry which is preliminary data.</text>
</comment>
<sequence>MGSIQRQSWFYGHGVVKFGKTELHQNIDALMKGYSCYHTLPAFLAQQVMKSVNAEWTGFFNAIKEWKINPSSFTGRPKPPNYKPPKGRYQVEYPHTRAYKKVK</sequence>
<organism evidence="1 2">
    <name type="scientific">Plectonema radiosum NIES-515</name>
    <dbReference type="NCBI Taxonomy" id="2986073"/>
    <lineage>
        <taxon>Bacteria</taxon>
        <taxon>Bacillati</taxon>
        <taxon>Cyanobacteriota</taxon>
        <taxon>Cyanophyceae</taxon>
        <taxon>Oscillatoriophycideae</taxon>
        <taxon>Oscillatoriales</taxon>
        <taxon>Microcoleaceae</taxon>
        <taxon>Plectonema</taxon>
    </lineage>
</organism>
<accession>A0ABT3B0H8</accession>
<keyword evidence="2" id="KW-1185">Reference proteome</keyword>
<dbReference type="EMBL" id="JAOWRF010000229">
    <property type="protein sequence ID" value="MCV3214882.1"/>
    <property type="molecule type" value="Genomic_DNA"/>
</dbReference>
<dbReference type="Proteomes" id="UP001526143">
    <property type="component" value="Unassembled WGS sequence"/>
</dbReference>
<gene>
    <name evidence="1" type="ORF">OGM63_15390</name>
</gene>
<evidence type="ECO:0000313" key="2">
    <source>
        <dbReference type="Proteomes" id="UP001526143"/>
    </source>
</evidence>
<dbReference type="RefSeq" id="WP_263746462.1">
    <property type="nucleotide sequence ID" value="NZ_JAOWRF010000229.1"/>
</dbReference>